<feature type="compositionally biased region" description="Polar residues" evidence="1">
    <location>
        <begin position="1"/>
        <end position="29"/>
    </location>
</feature>
<keyword evidence="3" id="KW-1185">Reference proteome</keyword>
<evidence type="ECO:0000256" key="1">
    <source>
        <dbReference type="SAM" id="MobiDB-lite"/>
    </source>
</evidence>
<name>A0A232EZD4_9HYME</name>
<comment type="caution">
    <text evidence="2">The sequence shown here is derived from an EMBL/GenBank/DDBJ whole genome shotgun (WGS) entry which is preliminary data.</text>
</comment>
<dbReference type="EMBL" id="NNAY01001470">
    <property type="protein sequence ID" value="OXU23856.1"/>
    <property type="molecule type" value="Genomic_DNA"/>
</dbReference>
<dbReference type="AlphaFoldDB" id="A0A232EZD4"/>
<reference evidence="2 3" key="1">
    <citation type="journal article" date="2017" name="Curr. Biol.">
        <title>The Evolution of Venom by Co-option of Single-Copy Genes.</title>
        <authorList>
            <person name="Martinson E.O."/>
            <person name="Mrinalini"/>
            <person name="Kelkar Y.D."/>
            <person name="Chang C.H."/>
            <person name="Werren J.H."/>
        </authorList>
    </citation>
    <scope>NUCLEOTIDE SEQUENCE [LARGE SCALE GENOMIC DNA]</scope>
    <source>
        <strain evidence="2 3">Alberta</strain>
        <tissue evidence="2">Whole body</tissue>
    </source>
</reference>
<gene>
    <name evidence="2" type="ORF">TSAR_010334</name>
</gene>
<protein>
    <submittedName>
        <fullName evidence="2">Uncharacterized protein</fullName>
    </submittedName>
</protein>
<evidence type="ECO:0000313" key="3">
    <source>
        <dbReference type="Proteomes" id="UP000215335"/>
    </source>
</evidence>
<sequence length="86" mass="9763">IRSRTNVASTSPVSSLATNLLNIKTPSPTKNRRQVKIKRRLNQICSQMSEIKLSPPQQQQQSIDQEELDLFYQASTRAIELPKTLV</sequence>
<dbReference type="Proteomes" id="UP000215335">
    <property type="component" value="Unassembled WGS sequence"/>
</dbReference>
<proteinExistence type="predicted"/>
<feature type="region of interest" description="Disordered" evidence="1">
    <location>
        <begin position="1"/>
        <end position="35"/>
    </location>
</feature>
<organism evidence="2 3">
    <name type="scientific">Trichomalopsis sarcophagae</name>
    <dbReference type="NCBI Taxonomy" id="543379"/>
    <lineage>
        <taxon>Eukaryota</taxon>
        <taxon>Metazoa</taxon>
        <taxon>Ecdysozoa</taxon>
        <taxon>Arthropoda</taxon>
        <taxon>Hexapoda</taxon>
        <taxon>Insecta</taxon>
        <taxon>Pterygota</taxon>
        <taxon>Neoptera</taxon>
        <taxon>Endopterygota</taxon>
        <taxon>Hymenoptera</taxon>
        <taxon>Apocrita</taxon>
        <taxon>Proctotrupomorpha</taxon>
        <taxon>Chalcidoidea</taxon>
        <taxon>Pteromalidae</taxon>
        <taxon>Pteromalinae</taxon>
        <taxon>Trichomalopsis</taxon>
    </lineage>
</organism>
<feature type="non-terminal residue" evidence="2">
    <location>
        <position position="1"/>
    </location>
</feature>
<evidence type="ECO:0000313" key="2">
    <source>
        <dbReference type="EMBL" id="OXU23856.1"/>
    </source>
</evidence>
<accession>A0A232EZD4</accession>